<dbReference type="EMBL" id="LHPG02000002">
    <property type="protein sequence ID" value="PRW60679.1"/>
    <property type="molecule type" value="Genomic_DNA"/>
</dbReference>
<gene>
    <name evidence="1" type="ORF">C2E21_0993</name>
</gene>
<reference evidence="1 2" key="1">
    <citation type="journal article" date="2018" name="Plant J.">
        <title>Genome sequences of Chlorella sorokiniana UTEX 1602 and Micractinium conductrix SAG 241.80: implications to maltose excretion by a green alga.</title>
        <authorList>
            <person name="Arriola M.B."/>
            <person name="Velmurugan N."/>
            <person name="Zhang Y."/>
            <person name="Plunkett M.H."/>
            <person name="Hondzo H."/>
            <person name="Barney B.M."/>
        </authorList>
    </citation>
    <scope>NUCLEOTIDE SEQUENCE [LARGE SCALE GENOMIC DNA]</scope>
    <source>
        <strain evidence="2">UTEX 1602</strain>
    </source>
</reference>
<sequence length="64" mass="7268">MSGKAVIRATQMFTKTGQASRISLGKEIAIGLTMGAALGFWWQTYHWDLAKKWDNYYKALEAQK</sequence>
<accession>A0A2P6U2Y9</accession>
<protein>
    <submittedName>
        <fullName evidence="1">Cytochrome c oxidase subunit 5C-2</fullName>
    </submittedName>
</protein>
<organism evidence="1 2">
    <name type="scientific">Chlorella sorokiniana</name>
    <name type="common">Freshwater green alga</name>
    <dbReference type="NCBI Taxonomy" id="3076"/>
    <lineage>
        <taxon>Eukaryota</taxon>
        <taxon>Viridiplantae</taxon>
        <taxon>Chlorophyta</taxon>
        <taxon>core chlorophytes</taxon>
        <taxon>Trebouxiophyceae</taxon>
        <taxon>Chlorellales</taxon>
        <taxon>Chlorellaceae</taxon>
        <taxon>Chlorella clade</taxon>
        <taxon>Chlorella</taxon>
    </lineage>
</organism>
<proteinExistence type="predicted"/>
<comment type="caution">
    <text evidence="1">The sequence shown here is derived from an EMBL/GenBank/DDBJ whole genome shotgun (WGS) entry which is preliminary data.</text>
</comment>
<evidence type="ECO:0000313" key="2">
    <source>
        <dbReference type="Proteomes" id="UP000239899"/>
    </source>
</evidence>
<keyword evidence="2" id="KW-1185">Reference proteome</keyword>
<evidence type="ECO:0000313" key="1">
    <source>
        <dbReference type="EMBL" id="PRW60679.1"/>
    </source>
</evidence>
<dbReference type="AlphaFoldDB" id="A0A2P6U2Y9"/>
<dbReference type="Proteomes" id="UP000239899">
    <property type="component" value="Unassembled WGS sequence"/>
</dbReference>
<dbReference type="OrthoDB" id="506921at2759"/>
<name>A0A2P6U2Y9_CHLSO</name>